<evidence type="ECO:0000313" key="3">
    <source>
        <dbReference type="Proteomes" id="UP000789901"/>
    </source>
</evidence>
<evidence type="ECO:0000313" key="2">
    <source>
        <dbReference type="EMBL" id="CAG8855150.1"/>
    </source>
</evidence>
<protein>
    <submittedName>
        <fullName evidence="2">41298_t:CDS:1</fullName>
    </submittedName>
</protein>
<sequence>IEDTNYNESYSDSDSEFQNSDNENKDYDFNNTTEKNILSEFDEEIDEILLNQSITNNKYASC</sequence>
<feature type="non-terminal residue" evidence="2">
    <location>
        <position position="62"/>
    </location>
</feature>
<keyword evidence="3" id="KW-1185">Reference proteome</keyword>
<organism evidence="2 3">
    <name type="scientific">Gigaspora margarita</name>
    <dbReference type="NCBI Taxonomy" id="4874"/>
    <lineage>
        <taxon>Eukaryota</taxon>
        <taxon>Fungi</taxon>
        <taxon>Fungi incertae sedis</taxon>
        <taxon>Mucoromycota</taxon>
        <taxon>Glomeromycotina</taxon>
        <taxon>Glomeromycetes</taxon>
        <taxon>Diversisporales</taxon>
        <taxon>Gigasporaceae</taxon>
        <taxon>Gigaspora</taxon>
    </lineage>
</organism>
<dbReference type="EMBL" id="CAJVQB010146386">
    <property type="protein sequence ID" value="CAG8855150.1"/>
    <property type="molecule type" value="Genomic_DNA"/>
</dbReference>
<dbReference type="Proteomes" id="UP000789901">
    <property type="component" value="Unassembled WGS sequence"/>
</dbReference>
<feature type="non-terminal residue" evidence="2">
    <location>
        <position position="1"/>
    </location>
</feature>
<feature type="region of interest" description="Disordered" evidence="1">
    <location>
        <begin position="1"/>
        <end position="30"/>
    </location>
</feature>
<gene>
    <name evidence="2" type="ORF">GMARGA_LOCUS43971</name>
</gene>
<reference evidence="2 3" key="1">
    <citation type="submission" date="2021-06" db="EMBL/GenBank/DDBJ databases">
        <authorList>
            <person name="Kallberg Y."/>
            <person name="Tangrot J."/>
            <person name="Rosling A."/>
        </authorList>
    </citation>
    <scope>NUCLEOTIDE SEQUENCE [LARGE SCALE GENOMIC DNA]</scope>
    <source>
        <strain evidence="2 3">120-4 pot B 10/14</strain>
    </source>
</reference>
<feature type="compositionally biased region" description="Acidic residues" evidence="1">
    <location>
        <begin position="1"/>
        <end position="15"/>
    </location>
</feature>
<evidence type="ECO:0000256" key="1">
    <source>
        <dbReference type="SAM" id="MobiDB-lite"/>
    </source>
</evidence>
<name>A0ABN7XKU2_GIGMA</name>
<accession>A0ABN7XKU2</accession>
<proteinExistence type="predicted"/>
<comment type="caution">
    <text evidence="2">The sequence shown here is derived from an EMBL/GenBank/DDBJ whole genome shotgun (WGS) entry which is preliminary data.</text>
</comment>